<proteinExistence type="evidence at transcript level"/>
<dbReference type="SUPFAM" id="SSF103612">
    <property type="entry name" value="SBT domain"/>
    <property type="match status" value="1"/>
</dbReference>
<feature type="region of interest" description="Disordered" evidence="9">
    <location>
        <begin position="506"/>
        <end position="525"/>
    </location>
</feature>
<evidence type="ECO:0000256" key="1">
    <source>
        <dbReference type="ARBA" id="ARBA00004123"/>
    </source>
</evidence>
<evidence type="ECO:0000256" key="8">
    <source>
        <dbReference type="PROSITE-ProRule" id="PRU00470"/>
    </source>
</evidence>
<evidence type="ECO:0000256" key="6">
    <source>
        <dbReference type="ARBA" id="ARBA00023163"/>
    </source>
</evidence>
<keyword evidence="2" id="KW-0479">Metal-binding</keyword>
<keyword evidence="7" id="KW-0539">Nucleus</keyword>
<feature type="compositionally biased region" description="Polar residues" evidence="9">
    <location>
        <begin position="55"/>
        <end position="77"/>
    </location>
</feature>
<evidence type="ECO:0000256" key="5">
    <source>
        <dbReference type="ARBA" id="ARBA00023125"/>
    </source>
</evidence>
<evidence type="ECO:0000256" key="3">
    <source>
        <dbReference type="ARBA" id="ARBA00022771"/>
    </source>
</evidence>
<dbReference type="InterPro" id="IPR004333">
    <property type="entry name" value="SBP_dom"/>
</dbReference>
<dbReference type="AlphaFoldDB" id="A0A0K0M756"/>
<evidence type="ECO:0000256" key="4">
    <source>
        <dbReference type="ARBA" id="ARBA00022833"/>
    </source>
</evidence>
<dbReference type="GO" id="GO:0003677">
    <property type="term" value="F:DNA binding"/>
    <property type="evidence" value="ECO:0007669"/>
    <property type="project" value="UniProtKB-KW"/>
</dbReference>
<evidence type="ECO:0000256" key="7">
    <source>
        <dbReference type="ARBA" id="ARBA00023242"/>
    </source>
</evidence>
<feature type="domain" description="SBP-type" evidence="10">
    <location>
        <begin position="143"/>
        <end position="220"/>
    </location>
</feature>
<keyword evidence="3 8" id="KW-0863">Zinc-finger</keyword>
<evidence type="ECO:0000259" key="10">
    <source>
        <dbReference type="PROSITE" id="PS51141"/>
    </source>
</evidence>
<evidence type="ECO:0000256" key="9">
    <source>
        <dbReference type="SAM" id="MobiDB-lite"/>
    </source>
</evidence>
<dbReference type="Pfam" id="PF03110">
    <property type="entry name" value="SBP"/>
    <property type="match status" value="1"/>
</dbReference>
<evidence type="ECO:0000256" key="2">
    <source>
        <dbReference type="ARBA" id="ARBA00022723"/>
    </source>
</evidence>
<feature type="region of interest" description="Disordered" evidence="9">
    <location>
        <begin position="50"/>
        <end position="82"/>
    </location>
</feature>
<dbReference type="GO" id="GO:0005634">
    <property type="term" value="C:nucleus"/>
    <property type="evidence" value="ECO:0007669"/>
    <property type="project" value="UniProtKB-SubCell"/>
</dbReference>
<feature type="compositionally biased region" description="Basic and acidic residues" evidence="9">
    <location>
        <begin position="506"/>
        <end position="518"/>
    </location>
</feature>
<dbReference type="GO" id="GO:0008270">
    <property type="term" value="F:zinc ion binding"/>
    <property type="evidence" value="ECO:0007669"/>
    <property type="project" value="UniProtKB-KW"/>
</dbReference>
<accession>A0A0K0M756</accession>
<name>A0A0K0M756_PINTB</name>
<feature type="region of interest" description="Disordered" evidence="9">
    <location>
        <begin position="1"/>
        <end position="35"/>
    </location>
</feature>
<dbReference type="PANTHER" id="PTHR31251">
    <property type="entry name" value="SQUAMOSA PROMOTER-BINDING-LIKE PROTEIN 4"/>
    <property type="match status" value="1"/>
</dbReference>
<protein>
    <submittedName>
        <fullName evidence="11">SPL1</fullName>
    </submittedName>
</protein>
<sequence>MKITSSPTPTWEWDNGENLMLFPGNGNGSRKATVNSKLKDEPKLHDAAAGFLRVQSVSEDGNSSPGEIRTSDASTPDDQQHHSGVVTVAVPAGSGDSGAIGLKLGKRTYFEAVKAIPGPAPSPSSCGPAAKKQRSAMQGTHMVPRCQVEGCKTELTAAKDYHRRHKVCELHSKSPKVIVNGIEQRFCQQCSRFHILSEFDEGKRSCRRRLAGHNERRRKPQPDSLAINPARFASDDRRLNSILMDRSPFMHQRITSNSILEDSIDFKLGGYGKGAWPRVKAEDESSYDGQVSAGTVSRHNADRLLFLLQSSKTVPGGPISQDVHQYMQSSGAHAGQALTLSSSSGENLAGLDVVSATHGLSGVSDSGCALSLLSFQSGGSRASGSASFDMTTRSGLTMDQLIQGDQPLMAQPLMQGVQHNFGLFGADKLLTVCSQSSTNLATGGFPATVVNSMDKQHQGEPLVSNAGGIGNFGGHVFGLLQGSNFRVSQAASSQDIQGTIDLMRRSSETQNDSHDQHGMVHQGSRQFTDAQLLRSFESSIYDTHQLL</sequence>
<organism evidence="11">
    <name type="scientific">Pinus tabuliformis</name>
    <name type="common">Chinese red pine</name>
    <name type="synonym">Pinus leucosperma</name>
    <dbReference type="NCBI Taxonomy" id="88731"/>
    <lineage>
        <taxon>Eukaryota</taxon>
        <taxon>Viridiplantae</taxon>
        <taxon>Streptophyta</taxon>
        <taxon>Embryophyta</taxon>
        <taxon>Tracheophyta</taxon>
        <taxon>Spermatophyta</taxon>
        <taxon>Pinopsida</taxon>
        <taxon>Pinidae</taxon>
        <taxon>Conifers I</taxon>
        <taxon>Pinales</taxon>
        <taxon>Pinaceae</taxon>
        <taxon>Pinus</taxon>
        <taxon>Pinus subgen. Pinus</taxon>
    </lineage>
</organism>
<evidence type="ECO:0000313" key="11">
    <source>
        <dbReference type="EMBL" id="AJP06353.1"/>
    </source>
</evidence>
<reference evidence="11" key="1">
    <citation type="submission" date="2014-04" db="EMBL/GenBank/DDBJ databases">
        <title>The genes involved in the male and female cone development in Pinus tabuliformis.</title>
        <authorList>
            <person name="Niu S."/>
            <person name="Li W."/>
            <person name="Chen X."/>
        </authorList>
    </citation>
    <scope>NUCLEOTIDE SEQUENCE</scope>
</reference>
<dbReference type="InterPro" id="IPR036893">
    <property type="entry name" value="SBP_sf"/>
</dbReference>
<dbReference type="FunFam" id="4.10.1100.10:FF:000001">
    <property type="entry name" value="Squamosa promoter-binding-like protein 14"/>
    <property type="match status" value="1"/>
</dbReference>
<keyword evidence="5" id="KW-0238">DNA-binding</keyword>
<comment type="subcellular location">
    <subcellularLocation>
        <location evidence="1">Nucleus</location>
    </subcellularLocation>
</comment>
<dbReference type="Gene3D" id="4.10.1100.10">
    <property type="entry name" value="Transcription factor, SBP-box domain"/>
    <property type="match status" value="1"/>
</dbReference>
<keyword evidence="4" id="KW-0862">Zinc</keyword>
<dbReference type="InterPro" id="IPR044817">
    <property type="entry name" value="SBP-like"/>
</dbReference>
<dbReference type="PANTHER" id="PTHR31251:SF226">
    <property type="entry name" value="SQUAMOSA PROMOTER-BINDING-LIKE PROTEIN 6"/>
    <property type="match status" value="1"/>
</dbReference>
<dbReference type="PROSITE" id="PS51141">
    <property type="entry name" value="ZF_SBP"/>
    <property type="match status" value="1"/>
</dbReference>
<dbReference type="EMBL" id="KJ711108">
    <property type="protein sequence ID" value="AJP06353.1"/>
    <property type="molecule type" value="mRNA"/>
</dbReference>
<keyword evidence="6" id="KW-0804">Transcription</keyword>